<name>A0A172DTE5_ECOLX</name>
<feature type="transmembrane region" description="Helical" evidence="2">
    <location>
        <begin position="60"/>
        <end position="78"/>
    </location>
</feature>
<keyword evidence="2" id="KW-0472">Membrane</keyword>
<organism evidence="4">
    <name type="scientific">Escherichia coli</name>
    <dbReference type="NCBI Taxonomy" id="562"/>
    <lineage>
        <taxon>Bacteria</taxon>
        <taxon>Pseudomonadati</taxon>
        <taxon>Pseudomonadota</taxon>
        <taxon>Gammaproteobacteria</taxon>
        <taxon>Enterobacterales</taxon>
        <taxon>Enterobacteriaceae</taxon>
        <taxon>Escherichia</taxon>
    </lineage>
</organism>
<dbReference type="Gene3D" id="1.20.120.1220">
    <property type="match status" value="1"/>
</dbReference>
<feature type="transmembrane region" description="Helical" evidence="2">
    <location>
        <begin position="84"/>
        <end position="101"/>
    </location>
</feature>
<evidence type="ECO:0000256" key="2">
    <source>
        <dbReference type="SAM" id="Phobius"/>
    </source>
</evidence>
<sequence length="235" mass="25723">MPEKSTTGISDNINKYEVTVSALLSMTIIIIILAVILYLAYITAALYLSAVHDTRPPRPVVYVCCLLAIVSVSLNGAYGVEATGLLFLSLLTGLLTVMTLTDIAVCRLPRIFTLSLIVLGAAFRYSLEELTYSLLNASLWFGMTYLLRQFFITAKGTEALGLGDVFLIAGIAMWTQPQHTPLLITAAASGAFLFILLFCRHRHQQALPFAPFLCASLYALTLLPDSVFRTSEIFT</sequence>
<evidence type="ECO:0000313" key="5">
    <source>
        <dbReference type="EMBL" id="ALL42713.1"/>
    </source>
</evidence>
<feature type="transmembrane region" description="Helical" evidence="2">
    <location>
        <begin position="182"/>
        <end position="199"/>
    </location>
</feature>
<dbReference type="InterPro" id="IPR000045">
    <property type="entry name" value="Prepilin_IV_endopep_pep"/>
</dbReference>
<evidence type="ECO:0000313" key="4">
    <source>
        <dbReference type="EMBL" id="ALL42629.1"/>
    </source>
</evidence>
<dbReference type="InterPro" id="IPR050882">
    <property type="entry name" value="Prepilin_peptidase/N-MTase"/>
</dbReference>
<reference evidence="4" key="1">
    <citation type="journal article" date="2017" name="Front. Microbiol.">
        <title>Plasmids Carrying blaCMY -2/4 in Escherichia coli from Poultry, Poultry Meat, and Humans Belong to a Novel IncK Subgroup Designated IncK2.</title>
        <authorList>
            <person name="Seiffert S.N."/>
            <person name="Carattoli A."/>
            <person name="Schwendener S."/>
            <person name="Collaud A."/>
            <person name="Endimiani A."/>
            <person name="Perreten V."/>
        </authorList>
    </citation>
    <scope>NUCLEOTIDE SEQUENCE</scope>
    <source>
        <strain evidence="4">5312.29</strain>
        <strain evidence="5">MSA1088</strain>
        <plasmid evidence="4">p5312.29</plasmid>
        <plasmid evidence="5">pTMSA1088</plasmid>
    </source>
</reference>
<feature type="transmembrane region" description="Helical" evidence="2">
    <location>
        <begin position="159"/>
        <end position="176"/>
    </location>
</feature>
<keyword evidence="4" id="KW-0614">Plasmid</keyword>
<evidence type="ECO:0000259" key="3">
    <source>
        <dbReference type="Pfam" id="PF01478"/>
    </source>
</evidence>
<proteinExistence type="inferred from homology"/>
<dbReference type="EMBL" id="KR905385">
    <property type="protein sequence ID" value="ALL42629.1"/>
    <property type="molecule type" value="Genomic_DNA"/>
</dbReference>
<feature type="transmembrane region" description="Helical" evidence="2">
    <location>
        <begin position="131"/>
        <end position="147"/>
    </location>
</feature>
<keyword evidence="2" id="KW-1133">Transmembrane helix</keyword>
<geneLocation type="plasmid" evidence="4">
    <name>p5312.29</name>
</geneLocation>
<dbReference type="PANTHER" id="PTHR30487">
    <property type="entry name" value="TYPE 4 PREPILIN-LIKE PROTEINS LEADER PEPTIDE-PROCESSING ENZYME"/>
    <property type="match status" value="1"/>
</dbReference>
<comment type="similarity">
    <text evidence="1">Belongs to the peptidase A24 family.</text>
</comment>
<protein>
    <submittedName>
        <fullName evidence="4">TrkB</fullName>
    </submittedName>
</protein>
<feature type="transmembrane region" description="Helical" evidence="2">
    <location>
        <begin position="206"/>
        <end position="223"/>
    </location>
</feature>
<dbReference type="GO" id="GO:0006465">
    <property type="term" value="P:signal peptide processing"/>
    <property type="evidence" value="ECO:0007669"/>
    <property type="project" value="TreeGrafter"/>
</dbReference>
<keyword evidence="2" id="KW-0812">Transmembrane</keyword>
<dbReference type="EMBL" id="KR905386">
    <property type="protein sequence ID" value="ALL42713.1"/>
    <property type="molecule type" value="Genomic_DNA"/>
</dbReference>
<geneLocation type="plasmid" evidence="5">
    <name>pTMSA1088</name>
</geneLocation>
<dbReference type="RefSeq" id="WP_202110611.1">
    <property type="nucleotide sequence ID" value="NZ_CAJZOB010000057.1"/>
</dbReference>
<dbReference type="Pfam" id="PF01478">
    <property type="entry name" value="Peptidase_A24"/>
    <property type="match status" value="1"/>
</dbReference>
<dbReference type="GO" id="GO:0005886">
    <property type="term" value="C:plasma membrane"/>
    <property type="evidence" value="ECO:0007669"/>
    <property type="project" value="TreeGrafter"/>
</dbReference>
<evidence type="ECO:0000256" key="1">
    <source>
        <dbReference type="ARBA" id="ARBA00005801"/>
    </source>
</evidence>
<dbReference type="PANTHER" id="PTHR30487:SF0">
    <property type="entry name" value="PREPILIN LEADER PEPTIDASE_N-METHYLTRANSFERASE-RELATED"/>
    <property type="match status" value="1"/>
</dbReference>
<feature type="transmembrane region" description="Helical" evidence="2">
    <location>
        <begin position="20"/>
        <end position="48"/>
    </location>
</feature>
<feature type="domain" description="Prepilin type IV endopeptidase peptidase" evidence="3">
    <location>
        <begin position="90"/>
        <end position="194"/>
    </location>
</feature>
<dbReference type="AlphaFoldDB" id="A0A172DTE5"/>
<dbReference type="GO" id="GO:0004190">
    <property type="term" value="F:aspartic-type endopeptidase activity"/>
    <property type="evidence" value="ECO:0007669"/>
    <property type="project" value="InterPro"/>
</dbReference>
<accession>A0A172DTE5</accession>